<gene>
    <name evidence="2" type="ORF">PBIL07802_LOCUS8477</name>
</gene>
<dbReference type="AlphaFoldDB" id="A0A7S3D4J0"/>
<reference evidence="2" key="1">
    <citation type="submission" date="2021-01" db="EMBL/GenBank/DDBJ databases">
        <authorList>
            <person name="Corre E."/>
            <person name="Pelletier E."/>
            <person name="Niang G."/>
            <person name="Scheremetjew M."/>
            <person name="Finn R."/>
            <person name="Kale V."/>
            <person name="Holt S."/>
            <person name="Cochrane G."/>
            <person name="Meng A."/>
            <person name="Brown T."/>
            <person name="Cohen L."/>
        </authorList>
    </citation>
    <scope>NUCLEOTIDE SEQUENCE</scope>
    <source>
        <strain evidence="2">NIES-2562</strain>
    </source>
</reference>
<evidence type="ECO:0000256" key="1">
    <source>
        <dbReference type="SAM" id="MobiDB-lite"/>
    </source>
</evidence>
<proteinExistence type="predicted"/>
<feature type="compositionally biased region" description="Polar residues" evidence="1">
    <location>
        <begin position="62"/>
        <end position="71"/>
    </location>
</feature>
<protein>
    <submittedName>
        <fullName evidence="2">Uncharacterized protein</fullName>
    </submittedName>
</protein>
<organism evidence="2">
    <name type="scientific">Palpitomonas bilix</name>
    <dbReference type="NCBI Taxonomy" id="652834"/>
    <lineage>
        <taxon>Eukaryota</taxon>
        <taxon>Eukaryota incertae sedis</taxon>
    </lineage>
</organism>
<dbReference type="InterPro" id="IPR018800">
    <property type="entry name" value="PRCC"/>
</dbReference>
<evidence type="ECO:0000313" key="2">
    <source>
        <dbReference type="EMBL" id="CAE0246294.1"/>
    </source>
</evidence>
<dbReference type="Pfam" id="PF10253">
    <property type="entry name" value="PRCC"/>
    <property type="match status" value="1"/>
</dbReference>
<name>A0A7S3D4J0_9EUKA</name>
<accession>A0A7S3D4J0</accession>
<dbReference type="EMBL" id="HBIB01012890">
    <property type="protein sequence ID" value="CAE0246294.1"/>
    <property type="molecule type" value="Transcribed_RNA"/>
</dbReference>
<sequence length="245" mass="25878">MKKSKKRASSSSDESEDDWEPPKRHVLGGATVGPSMPASMGGEEEEHETGYLSFLPKPKHSLNLNVSASETGSDEAGKKRSLSASTTAGGVDSVTLEEGDGEEGENRKKKAKTAADMVNLADPAMMEAYNAAAAAAGGSGQGFTRANEVSNLHGILPEDELRRAAQQGVAIKDVSADSVREGVFTPANGLAMLEGNMAARVSRSEKSKHQITELVAQAKSREMMIASGALEGQKTRREAQAKYAW</sequence>
<feature type="region of interest" description="Disordered" evidence="1">
    <location>
        <begin position="1"/>
        <end position="112"/>
    </location>
</feature>